<dbReference type="AlphaFoldDB" id="A0A8S1MXZ9"/>
<evidence type="ECO:0000313" key="8">
    <source>
        <dbReference type="EMBL" id="CAD8085278.1"/>
    </source>
</evidence>
<comment type="caution">
    <text evidence="8">The sequence shown here is derived from an EMBL/GenBank/DDBJ whole genome shotgun (WGS) entry which is preliminary data.</text>
</comment>
<accession>A0A8S1MXZ9</accession>
<evidence type="ECO:0000256" key="3">
    <source>
        <dbReference type="ARBA" id="ARBA00022692"/>
    </source>
</evidence>
<evidence type="ECO:0000256" key="4">
    <source>
        <dbReference type="ARBA" id="ARBA00022989"/>
    </source>
</evidence>
<keyword evidence="4 6" id="KW-1133">Transmembrane helix</keyword>
<evidence type="ECO:0000256" key="2">
    <source>
        <dbReference type="ARBA" id="ARBA00022475"/>
    </source>
</evidence>
<dbReference type="GO" id="GO:0005886">
    <property type="term" value="C:plasma membrane"/>
    <property type="evidence" value="ECO:0007669"/>
    <property type="project" value="UniProtKB-SubCell"/>
</dbReference>
<keyword evidence="5 6" id="KW-0472">Membrane</keyword>
<dbReference type="InterPro" id="IPR015414">
    <property type="entry name" value="TMEM64"/>
</dbReference>
<dbReference type="PANTHER" id="PTHR12677:SF59">
    <property type="entry name" value="GOLGI APPARATUS MEMBRANE PROTEIN TVP38-RELATED"/>
    <property type="match status" value="1"/>
</dbReference>
<feature type="transmembrane region" description="Helical" evidence="6">
    <location>
        <begin position="83"/>
        <end position="105"/>
    </location>
</feature>
<dbReference type="OMA" id="AQINPIK"/>
<dbReference type="PANTHER" id="PTHR12677">
    <property type="entry name" value="GOLGI APPARATUS MEMBRANE PROTEIN TVP38-RELATED"/>
    <property type="match status" value="1"/>
</dbReference>
<organism evidence="8 9">
    <name type="scientific">Paramecium primaurelia</name>
    <dbReference type="NCBI Taxonomy" id="5886"/>
    <lineage>
        <taxon>Eukaryota</taxon>
        <taxon>Sar</taxon>
        <taxon>Alveolata</taxon>
        <taxon>Ciliophora</taxon>
        <taxon>Intramacronucleata</taxon>
        <taxon>Oligohymenophorea</taxon>
        <taxon>Peniculida</taxon>
        <taxon>Parameciidae</taxon>
        <taxon>Paramecium</taxon>
    </lineage>
</organism>
<feature type="domain" description="VTT" evidence="7">
    <location>
        <begin position="105"/>
        <end position="219"/>
    </location>
</feature>
<keyword evidence="2" id="KW-1003">Cell membrane</keyword>
<dbReference type="EMBL" id="CAJJDM010000077">
    <property type="protein sequence ID" value="CAD8085278.1"/>
    <property type="molecule type" value="Genomic_DNA"/>
</dbReference>
<feature type="transmembrane region" description="Helical" evidence="6">
    <location>
        <begin position="199"/>
        <end position="219"/>
    </location>
</feature>
<feature type="transmembrane region" description="Helical" evidence="6">
    <location>
        <begin position="159"/>
        <end position="178"/>
    </location>
</feature>
<dbReference type="Proteomes" id="UP000688137">
    <property type="component" value="Unassembled WGS sequence"/>
</dbReference>
<feature type="transmembrane region" description="Helical" evidence="6">
    <location>
        <begin position="117"/>
        <end position="139"/>
    </location>
</feature>
<evidence type="ECO:0000259" key="7">
    <source>
        <dbReference type="Pfam" id="PF09335"/>
    </source>
</evidence>
<evidence type="ECO:0000256" key="6">
    <source>
        <dbReference type="SAM" id="Phobius"/>
    </source>
</evidence>
<keyword evidence="3 6" id="KW-0812">Transmembrane</keyword>
<feature type="transmembrane region" description="Helical" evidence="6">
    <location>
        <begin position="239"/>
        <end position="257"/>
    </location>
</feature>
<gene>
    <name evidence="8" type="ORF">PPRIM_AZ9-3.1.T0740055</name>
</gene>
<feature type="transmembrane region" description="Helical" evidence="6">
    <location>
        <begin position="41"/>
        <end position="63"/>
    </location>
</feature>
<dbReference type="Pfam" id="PF09335">
    <property type="entry name" value="VTT_dom"/>
    <property type="match status" value="1"/>
</dbReference>
<evidence type="ECO:0000313" key="9">
    <source>
        <dbReference type="Proteomes" id="UP000688137"/>
    </source>
</evidence>
<protein>
    <recommendedName>
        <fullName evidence="7">VTT domain-containing protein</fullName>
    </recommendedName>
</protein>
<sequence length="279" mass="31976">MLNQYEPLEQPGVALSMPEYPTSSEIHEINSKEKQSRLSDILLLLIIIFYLIVVIAFFVALGTSQHFRQFLFDFFNDNYENDAYGLLYIGAFEFVLIITGFDIFLMDILFGFFIRPYLTALSLLFATKMAGKFLCFALVKYCFREEIYQAFKGNIFFKTFYIAAQINPIKILAILQLITLPTAFKTYVVGVFAVSTPQYLMVTSISNFLWTGFWVHVGVQAKNVKTFIETGKSSDIMPLQVQLIIFFGGICALGYLLKLTNQVYQNIVQEVQGLEKDRK</sequence>
<evidence type="ECO:0000256" key="1">
    <source>
        <dbReference type="ARBA" id="ARBA00004651"/>
    </source>
</evidence>
<reference evidence="8" key="1">
    <citation type="submission" date="2021-01" db="EMBL/GenBank/DDBJ databases">
        <authorList>
            <consortium name="Genoscope - CEA"/>
            <person name="William W."/>
        </authorList>
    </citation>
    <scope>NUCLEOTIDE SEQUENCE</scope>
</reference>
<evidence type="ECO:0000256" key="5">
    <source>
        <dbReference type="ARBA" id="ARBA00023136"/>
    </source>
</evidence>
<name>A0A8S1MXZ9_PARPR</name>
<dbReference type="InterPro" id="IPR032816">
    <property type="entry name" value="VTT_dom"/>
</dbReference>
<comment type="subcellular location">
    <subcellularLocation>
        <location evidence="1">Cell membrane</location>
        <topology evidence="1">Multi-pass membrane protein</topology>
    </subcellularLocation>
</comment>
<keyword evidence="9" id="KW-1185">Reference proteome</keyword>
<proteinExistence type="predicted"/>